<dbReference type="FunCoup" id="Q55G90">
    <property type="interactions" value="126"/>
</dbReference>
<dbReference type="PhylomeDB" id="Q55G90"/>
<feature type="domain" description="Ribosome recycling factor" evidence="3">
    <location>
        <begin position="103"/>
        <end position="260"/>
    </location>
</feature>
<keyword evidence="2" id="KW-0648">Protein biosynthesis</keyword>
<organism evidence="4 5">
    <name type="scientific">Dictyostelium discoideum</name>
    <name type="common">Social amoeba</name>
    <dbReference type="NCBI Taxonomy" id="44689"/>
    <lineage>
        <taxon>Eukaryota</taxon>
        <taxon>Amoebozoa</taxon>
        <taxon>Evosea</taxon>
        <taxon>Eumycetozoa</taxon>
        <taxon>Dictyostelia</taxon>
        <taxon>Dictyosteliales</taxon>
        <taxon>Dictyosteliaceae</taxon>
        <taxon>Dictyostelium</taxon>
    </lineage>
</organism>
<accession>Q55G90</accession>
<comment type="caution">
    <text evidence="4">The sequence shown here is derived from an EMBL/GenBank/DDBJ whole genome shotgun (WGS) entry which is preliminary data.</text>
</comment>
<dbReference type="dictyBase" id="DDB_G0268518"/>
<evidence type="ECO:0000313" key="5">
    <source>
        <dbReference type="Proteomes" id="UP000002195"/>
    </source>
</evidence>
<sequence length="263" mass="29505">MIRGINRFSGCFVRSIGNNSNQQQQTYRGIISVAKTTTTSSFQRRSPFSIFNENSVMTLRAKKSGGGGGGKSNSKDDEVFTPWKQVDISSVSSQGDKTIEYVSRELGNIRFGRVGPELLERINVETPSGNLLLPHMAMITIKDSLTLNITLYDSSLLSNVERALTNSGLGLNPQTFDTTIRVSLPKPTQDLRQKLIKQVNTISEDAKVSIRRHRKDGMDILKRYKLTKDDEKTLEKNIQKITDDYIKSITKITETKLKEINSN</sequence>
<dbReference type="RefSeq" id="XP_647294.1">
    <property type="nucleotide sequence ID" value="XM_642202.1"/>
</dbReference>
<keyword evidence="5" id="KW-1185">Reference proteome</keyword>
<dbReference type="GO" id="GO:0043023">
    <property type="term" value="F:ribosomal large subunit binding"/>
    <property type="evidence" value="ECO:0000318"/>
    <property type="project" value="GO_Central"/>
</dbReference>
<dbReference type="PANTHER" id="PTHR20982">
    <property type="entry name" value="RIBOSOME RECYCLING FACTOR"/>
    <property type="match status" value="1"/>
</dbReference>
<dbReference type="AlphaFoldDB" id="Q55G90"/>
<gene>
    <name evidence="4" type="ORF">DDB_G0268518</name>
</gene>
<dbReference type="SUPFAM" id="SSF55194">
    <property type="entry name" value="Ribosome recycling factor, RRF"/>
    <property type="match status" value="1"/>
</dbReference>
<evidence type="ECO:0000256" key="1">
    <source>
        <dbReference type="ARBA" id="ARBA00005912"/>
    </source>
</evidence>
<dbReference type="InParanoid" id="Q55G90"/>
<dbReference type="FunFam" id="3.30.1360.40:FF:000001">
    <property type="entry name" value="Ribosome-recycling factor"/>
    <property type="match status" value="1"/>
</dbReference>
<name>Q55G90_DICDI</name>
<dbReference type="Pfam" id="PF01765">
    <property type="entry name" value="RRF"/>
    <property type="match status" value="1"/>
</dbReference>
<dbReference type="Proteomes" id="UP000002195">
    <property type="component" value="Unassembled WGS sequence"/>
</dbReference>
<comment type="similarity">
    <text evidence="1">Belongs to the RRF family.</text>
</comment>
<dbReference type="GO" id="GO:0005739">
    <property type="term" value="C:mitochondrion"/>
    <property type="evidence" value="ECO:0000318"/>
    <property type="project" value="GO_Central"/>
</dbReference>
<dbReference type="Gene3D" id="1.10.132.20">
    <property type="entry name" value="Ribosome-recycling factor"/>
    <property type="match status" value="1"/>
</dbReference>
<dbReference type="Gene3D" id="3.30.1360.40">
    <property type="match status" value="1"/>
</dbReference>
<dbReference type="InterPro" id="IPR036191">
    <property type="entry name" value="RRF_sf"/>
</dbReference>
<protein>
    <recommendedName>
        <fullName evidence="3">Ribosome recycling factor domain-containing protein</fullName>
    </recommendedName>
</protein>
<dbReference type="GO" id="GO:0006412">
    <property type="term" value="P:translation"/>
    <property type="evidence" value="ECO:0000318"/>
    <property type="project" value="GO_Central"/>
</dbReference>
<evidence type="ECO:0000313" key="4">
    <source>
        <dbReference type="EMBL" id="EAL73712.1"/>
    </source>
</evidence>
<evidence type="ECO:0000259" key="3">
    <source>
        <dbReference type="Pfam" id="PF01765"/>
    </source>
</evidence>
<dbReference type="OMA" id="FNPMNNG"/>
<evidence type="ECO:0000256" key="2">
    <source>
        <dbReference type="ARBA" id="ARBA00022917"/>
    </source>
</evidence>
<dbReference type="InterPro" id="IPR002661">
    <property type="entry name" value="Ribosome_recyc_fac"/>
</dbReference>
<proteinExistence type="inferred from homology"/>
<dbReference type="STRING" id="44689.Q55G90"/>
<dbReference type="GeneID" id="8616100"/>
<dbReference type="eggNOG" id="KOG4759">
    <property type="taxonomic scope" value="Eukaryota"/>
</dbReference>
<dbReference type="VEuPathDB" id="AmoebaDB:DDB_G0268518"/>
<dbReference type="EMBL" id="AAFI02000003">
    <property type="protein sequence ID" value="EAL73712.1"/>
    <property type="molecule type" value="Genomic_DNA"/>
</dbReference>
<dbReference type="PANTHER" id="PTHR20982:SF3">
    <property type="entry name" value="MITOCHONDRIAL RIBOSOME RECYCLING FACTOR PSEUDO 1"/>
    <property type="match status" value="1"/>
</dbReference>
<dbReference type="PaxDb" id="44689-DDB0216552"/>
<dbReference type="SMR" id="Q55G90"/>
<dbReference type="HOGENOM" id="CLU_1059330_0_0_1"/>
<reference evidence="4 5" key="1">
    <citation type="journal article" date="2005" name="Nature">
        <title>The genome of the social amoeba Dictyostelium discoideum.</title>
        <authorList>
            <consortium name="The Dictyostelium discoideum Sequencing Consortium"/>
            <person name="Eichinger L."/>
            <person name="Pachebat J.A."/>
            <person name="Glockner G."/>
            <person name="Rajandream M.A."/>
            <person name="Sucgang R."/>
            <person name="Berriman M."/>
            <person name="Song J."/>
            <person name="Olsen R."/>
            <person name="Szafranski K."/>
            <person name="Xu Q."/>
            <person name="Tunggal B."/>
            <person name="Kummerfeld S."/>
            <person name="Madera M."/>
            <person name="Konfortov B.A."/>
            <person name="Rivero F."/>
            <person name="Bankier A.T."/>
            <person name="Lehmann R."/>
            <person name="Hamlin N."/>
            <person name="Davies R."/>
            <person name="Gaudet P."/>
            <person name="Fey P."/>
            <person name="Pilcher K."/>
            <person name="Chen G."/>
            <person name="Saunders D."/>
            <person name="Sodergren E."/>
            <person name="Davis P."/>
            <person name="Kerhornou A."/>
            <person name="Nie X."/>
            <person name="Hall N."/>
            <person name="Anjard C."/>
            <person name="Hemphill L."/>
            <person name="Bason N."/>
            <person name="Farbrother P."/>
            <person name="Desany B."/>
            <person name="Just E."/>
            <person name="Morio T."/>
            <person name="Rost R."/>
            <person name="Churcher C."/>
            <person name="Cooper J."/>
            <person name="Haydock S."/>
            <person name="van Driessche N."/>
            <person name="Cronin A."/>
            <person name="Goodhead I."/>
            <person name="Muzny D."/>
            <person name="Mourier T."/>
            <person name="Pain A."/>
            <person name="Lu M."/>
            <person name="Harper D."/>
            <person name="Lindsay R."/>
            <person name="Hauser H."/>
            <person name="James K."/>
            <person name="Quiles M."/>
            <person name="Madan Babu M."/>
            <person name="Saito T."/>
            <person name="Buchrieser C."/>
            <person name="Wardroper A."/>
            <person name="Felder M."/>
            <person name="Thangavelu M."/>
            <person name="Johnson D."/>
            <person name="Knights A."/>
            <person name="Loulseged H."/>
            <person name="Mungall K."/>
            <person name="Oliver K."/>
            <person name="Price C."/>
            <person name="Quail M.A."/>
            <person name="Urushihara H."/>
            <person name="Hernandez J."/>
            <person name="Rabbinowitsch E."/>
            <person name="Steffen D."/>
            <person name="Sanders M."/>
            <person name="Ma J."/>
            <person name="Kohara Y."/>
            <person name="Sharp S."/>
            <person name="Simmonds M."/>
            <person name="Spiegler S."/>
            <person name="Tivey A."/>
            <person name="Sugano S."/>
            <person name="White B."/>
            <person name="Walker D."/>
            <person name="Woodward J."/>
            <person name="Winckler T."/>
            <person name="Tanaka Y."/>
            <person name="Shaulsky G."/>
            <person name="Schleicher M."/>
            <person name="Weinstock G."/>
            <person name="Rosenthal A."/>
            <person name="Cox E.C."/>
            <person name="Chisholm R.L."/>
            <person name="Gibbs R."/>
            <person name="Loomis W.F."/>
            <person name="Platzer M."/>
            <person name="Kay R.R."/>
            <person name="Williams J."/>
            <person name="Dear P.H."/>
            <person name="Noegel A.A."/>
            <person name="Barrell B."/>
            <person name="Kuspa A."/>
        </authorList>
    </citation>
    <scope>NUCLEOTIDE SEQUENCE [LARGE SCALE GENOMIC DNA]</scope>
    <source>
        <strain evidence="4 5">AX4</strain>
    </source>
</reference>
<dbReference type="InterPro" id="IPR023584">
    <property type="entry name" value="Ribosome_recyc_fac_dom"/>
</dbReference>
<dbReference type="KEGG" id="ddi:DDB_G0268518"/>